<feature type="domain" description="IPT/TIG" evidence="1">
    <location>
        <begin position="328"/>
        <end position="399"/>
    </location>
</feature>
<dbReference type="SUPFAM" id="SSF81296">
    <property type="entry name" value="E set domains"/>
    <property type="match status" value="3"/>
</dbReference>
<gene>
    <name evidence="2" type="ORF">GCM10022214_68090</name>
</gene>
<dbReference type="Pfam" id="PF01833">
    <property type="entry name" value="TIG"/>
    <property type="match status" value="3"/>
</dbReference>
<comment type="caution">
    <text evidence="2">The sequence shown here is derived from an EMBL/GenBank/DDBJ whole genome shotgun (WGS) entry which is preliminary data.</text>
</comment>
<keyword evidence="3" id="KW-1185">Reference proteome</keyword>
<dbReference type="Gene3D" id="2.60.40.10">
    <property type="entry name" value="Immunoglobulins"/>
    <property type="match status" value="3"/>
</dbReference>
<dbReference type="EMBL" id="BAAAZG010000052">
    <property type="protein sequence ID" value="GAA4095407.1"/>
    <property type="molecule type" value="Genomic_DNA"/>
</dbReference>
<proteinExistence type="predicted"/>
<dbReference type="InterPro" id="IPR014756">
    <property type="entry name" value="Ig_E-set"/>
</dbReference>
<organism evidence="2 3">
    <name type="scientific">Actinomadura miaoliensis</name>
    <dbReference type="NCBI Taxonomy" id="430685"/>
    <lineage>
        <taxon>Bacteria</taxon>
        <taxon>Bacillati</taxon>
        <taxon>Actinomycetota</taxon>
        <taxon>Actinomycetes</taxon>
        <taxon>Streptosporangiales</taxon>
        <taxon>Thermomonosporaceae</taxon>
        <taxon>Actinomadura</taxon>
    </lineage>
</organism>
<dbReference type="RefSeq" id="WP_344955821.1">
    <property type="nucleotide sequence ID" value="NZ_BAAAZG010000052.1"/>
</dbReference>
<accession>A0ABP7WRV5</accession>
<evidence type="ECO:0000313" key="3">
    <source>
        <dbReference type="Proteomes" id="UP001500683"/>
    </source>
</evidence>
<dbReference type="InterPro" id="IPR013783">
    <property type="entry name" value="Ig-like_fold"/>
</dbReference>
<evidence type="ECO:0000259" key="1">
    <source>
        <dbReference type="Pfam" id="PF01833"/>
    </source>
</evidence>
<dbReference type="Proteomes" id="UP001500683">
    <property type="component" value="Unassembled WGS sequence"/>
</dbReference>
<sequence>MSDFSRPPQEELAANLRQGYVGMYFEQGVPILDRDLNLLQDLIATAVRSIVTRYIGDGVPAGRQGFKIQAIPADNDFRVLAGDQPPGTCLVGGIEVFIGADVRYGAQPGVPPLTTPTTAQGNPRVDTVYLDVFLACVDGATDDRLLNAGDVGVQTSVRLQPSWTVRVAENATEPPAPPQGHAHYALAQLRRGTNVAQIRADMITDLRQTRLNLDHAERRISMIESLVVMPRLRPSPNQFNPSNIGPGGEVTIFGRNLDLEPVTVHFGAFAATPEDVAPNQIKVRAPADASGRVPVTVTTAGGTVTSEDQLTIREGGPAPQFADPPNEFTPKVGGAGAAVTLFGSNFNLAPVSVEFGTVPATDVHPSPNQIAVSVPPGVTQAVNITVTTRTGSVTSHDTFRGGAPPAFAATEPIKPTRGGIGAKVTLSGTNFDIEPIAVMFGTVPAREVVSFTATTIETKVPVGAPSRCKITVSTGVGAVVSTQDFNVVGGG</sequence>
<evidence type="ECO:0000313" key="2">
    <source>
        <dbReference type="EMBL" id="GAA4095407.1"/>
    </source>
</evidence>
<reference evidence="3" key="1">
    <citation type="journal article" date="2019" name="Int. J. Syst. Evol. Microbiol.">
        <title>The Global Catalogue of Microorganisms (GCM) 10K type strain sequencing project: providing services to taxonomists for standard genome sequencing and annotation.</title>
        <authorList>
            <consortium name="The Broad Institute Genomics Platform"/>
            <consortium name="The Broad Institute Genome Sequencing Center for Infectious Disease"/>
            <person name="Wu L."/>
            <person name="Ma J."/>
        </authorList>
    </citation>
    <scope>NUCLEOTIDE SEQUENCE [LARGE SCALE GENOMIC DNA]</scope>
    <source>
        <strain evidence="3">JCM 16702</strain>
    </source>
</reference>
<feature type="domain" description="IPT/TIG" evidence="1">
    <location>
        <begin position="236"/>
        <end position="311"/>
    </location>
</feature>
<name>A0ABP7WRV5_9ACTN</name>
<feature type="domain" description="IPT/TIG" evidence="1">
    <location>
        <begin position="413"/>
        <end position="482"/>
    </location>
</feature>
<protein>
    <recommendedName>
        <fullName evidence="1">IPT/TIG domain-containing protein</fullName>
    </recommendedName>
</protein>
<dbReference type="InterPro" id="IPR002909">
    <property type="entry name" value="IPT_dom"/>
</dbReference>